<feature type="region of interest" description="Disordered" evidence="1">
    <location>
        <begin position="199"/>
        <end position="232"/>
    </location>
</feature>
<sequence length="259" mass="27698">MYKPTFYITMEADPARFTPEGQGLASRLWSFTAPVDMKPSLTQELGVLLRMKCTGRPYWNAADAAQQKNWEVVARPALANKLHSVTDVLRGCNEKRYQHYEGDIHHVWLKLQLAPYQLRIRLDADAAGNEYIPDALALVDAVRALANSPEVQAFAEGEEQLAVYLPSRTEVEALAATRAAEAEAWAAWETAVSAAEEEALGEAGGDTGDAGNGCAPADTAGDSAGQTPLPAKPALAPGLSITTAEFVKPSGEGLVLPLP</sequence>
<dbReference type="EMBL" id="SSTM01000003">
    <property type="protein sequence ID" value="TJW10670.1"/>
    <property type="molecule type" value="Genomic_DNA"/>
</dbReference>
<accession>A0A4T9T9T8</accession>
<organism evidence="2 3">
    <name type="scientific">Parvibacter caecicola</name>
    <dbReference type="NCBI Taxonomy" id="747645"/>
    <lineage>
        <taxon>Bacteria</taxon>
        <taxon>Bacillati</taxon>
        <taxon>Actinomycetota</taxon>
        <taxon>Coriobacteriia</taxon>
        <taxon>Coriobacteriales</taxon>
        <taxon>Coriobacteriaceae</taxon>
        <taxon>Parvibacter</taxon>
    </lineage>
</organism>
<proteinExistence type="predicted"/>
<protein>
    <submittedName>
        <fullName evidence="2">Uncharacterized protein</fullName>
    </submittedName>
</protein>
<reference evidence="2 3" key="1">
    <citation type="submission" date="2019-04" db="EMBL/GenBank/DDBJ databases">
        <title>Microbes associate with the intestines of laboratory mice.</title>
        <authorList>
            <person name="Navarre W."/>
            <person name="Wong E."/>
            <person name="Huang K.C."/>
            <person name="Tropini C."/>
            <person name="Ng K."/>
            <person name="Yu B."/>
        </authorList>
    </citation>
    <scope>NUCLEOTIDE SEQUENCE [LARGE SCALE GENOMIC DNA]</scope>
    <source>
        <strain evidence="2 3">NM48_B13</strain>
    </source>
</reference>
<keyword evidence="3" id="KW-1185">Reference proteome</keyword>
<comment type="caution">
    <text evidence="2">The sequence shown here is derived from an EMBL/GenBank/DDBJ whole genome shotgun (WGS) entry which is preliminary data.</text>
</comment>
<gene>
    <name evidence="2" type="ORF">E5982_05150</name>
</gene>
<evidence type="ECO:0000313" key="3">
    <source>
        <dbReference type="Proteomes" id="UP000309454"/>
    </source>
</evidence>
<dbReference type="RefSeq" id="WP_136845703.1">
    <property type="nucleotide sequence ID" value="NZ_CANSLK010000004.1"/>
</dbReference>
<dbReference type="AlphaFoldDB" id="A0A4T9T9T8"/>
<feature type="compositionally biased region" description="Gly residues" evidence="1">
    <location>
        <begin position="202"/>
        <end position="211"/>
    </location>
</feature>
<evidence type="ECO:0000256" key="1">
    <source>
        <dbReference type="SAM" id="MobiDB-lite"/>
    </source>
</evidence>
<evidence type="ECO:0000313" key="2">
    <source>
        <dbReference type="EMBL" id="TJW10670.1"/>
    </source>
</evidence>
<name>A0A4T9T9T8_9ACTN</name>
<dbReference type="Proteomes" id="UP000309454">
    <property type="component" value="Unassembled WGS sequence"/>
</dbReference>